<dbReference type="Proteomes" id="UP000219440">
    <property type="component" value="Unassembled WGS sequence"/>
</dbReference>
<dbReference type="GO" id="GO:0071555">
    <property type="term" value="P:cell wall organization"/>
    <property type="evidence" value="ECO:0007669"/>
    <property type="project" value="TreeGrafter"/>
</dbReference>
<evidence type="ECO:0000313" key="8">
    <source>
        <dbReference type="Proteomes" id="UP000219440"/>
    </source>
</evidence>
<comment type="similarity">
    <text evidence="2">Belongs to the transpeptidase family.</text>
</comment>
<accession>A0A2C8ZUL5</accession>
<dbReference type="OrthoDB" id="9789078at2"/>
<dbReference type="Gene3D" id="3.30.450.330">
    <property type="match status" value="1"/>
</dbReference>
<gene>
    <name evidence="7" type="ORF">SAMN06296378_1935</name>
</gene>
<evidence type="ECO:0000259" key="6">
    <source>
        <dbReference type="Pfam" id="PF03717"/>
    </source>
</evidence>
<dbReference type="SUPFAM" id="SSF56601">
    <property type="entry name" value="beta-lactamase/transpeptidase-like"/>
    <property type="match status" value="1"/>
</dbReference>
<dbReference type="RefSeq" id="WP_097061045.1">
    <property type="nucleotide sequence ID" value="NZ_BMLC01000005.1"/>
</dbReference>
<dbReference type="PANTHER" id="PTHR30627:SF1">
    <property type="entry name" value="PEPTIDOGLYCAN D,D-TRANSPEPTIDASE FTSI"/>
    <property type="match status" value="1"/>
</dbReference>
<dbReference type="SUPFAM" id="SSF56519">
    <property type="entry name" value="Penicillin binding protein dimerisation domain"/>
    <property type="match status" value="1"/>
</dbReference>
<dbReference type="AlphaFoldDB" id="A0A2C8ZUL5"/>
<dbReference type="Pfam" id="PF03717">
    <property type="entry name" value="PBP_dimer"/>
    <property type="match status" value="1"/>
</dbReference>
<keyword evidence="4" id="KW-0812">Transmembrane</keyword>
<organism evidence="7 8">
    <name type="scientific">Salinibacterium xinjiangense</name>
    <dbReference type="NCBI Taxonomy" id="386302"/>
    <lineage>
        <taxon>Bacteria</taxon>
        <taxon>Bacillati</taxon>
        <taxon>Actinomycetota</taxon>
        <taxon>Actinomycetes</taxon>
        <taxon>Micrococcales</taxon>
        <taxon>Microbacteriaceae</taxon>
        <taxon>Salinibacterium</taxon>
    </lineage>
</organism>
<evidence type="ECO:0000256" key="4">
    <source>
        <dbReference type="SAM" id="Phobius"/>
    </source>
</evidence>
<dbReference type="InterPro" id="IPR005311">
    <property type="entry name" value="PBP_dimer"/>
</dbReference>
<dbReference type="InterPro" id="IPR012338">
    <property type="entry name" value="Beta-lactam/transpept-like"/>
</dbReference>
<dbReference type="Gene3D" id="3.40.710.10">
    <property type="entry name" value="DD-peptidase/beta-lactamase superfamily"/>
    <property type="match status" value="1"/>
</dbReference>
<evidence type="ECO:0000256" key="2">
    <source>
        <dbReference type="ARBA" id="ARBA00007171"/>
    </source>
</evidence>
<keyword evidence="3 4" id="KW-0472">Membrane</keyword>
<dbReference type="GO" id="GO:0005886">
    <property type="term" value="C:plasma membrane"/>
    <property type="evidence" value="ECO:0007669"/>
    <property type="project" value="TreeGrafter"/>
</dbReference>
<dbReference type="Gene3D" id="3.90.1310.10">
    <property type="entry name" value="Penicillin-binding protein 2a (Domain 2)"/>
    <property type="match status" value="1"/>
</dbReference>
<keyword evidence="4" id="KW-1133">Transmembrane helix</keyword>
<dbReference type="GO" id="GO:0008658">
    <property type="term" value="F:penicillin binding"/>
    <property type="evidence" value="ECO:0007669"/>
    <property type="project" value="InterPro"/>
</dbReference>
<keyword evidence="8" id="KW-1185">Reference proteome</keyword>
<name>A0A2C8ZUL5_9MICO</name>
<dbReference type="PANTHER" id="PTHR30627">
    <property type="entry name" value="PEPTIDOGLYCAN D,D-TRANSPEPTIDASE"/>
    <property type="match status" value="1"/>
</dbReference>
<protein>
    <submittedName>
        <fullName evidence="7">Cell division protein FtsI (Penicillin-binding protein 3)</fullName>
    </submittedName>
</protein>
<keyword evidence="7" id="KW-0131">Cell cycle</keyword>
<dbReference type="InterPro" id="IPR050515">
    <property type="entry name" value="Beta-lactam/transpept"/>
</dbReference>
<evidence type="ECO:0000259" key="5">
    <source>
        <dbReference type="Pfam" id="PF00905"/>
    </source>
</evidence>
<dbReference type="Pfam" id="PF00905">
    <property type="entry name" value="Transpeptidase"/>
    <property type="match status" value="1"/>
</dbReference>
<evidence type="ECO:0000256" key="1">
    <source>
        <dbReference type="ARBA" id="ARBA00004370"/>
    </source>
</evidence>
<feature type="domain" description="Penicillin-binding protein dimerisation" evidence="6">
    <location>
        <begin position="54"/>
        <end position="181"/>
    </location>
</feature>
<dbReference type="InterPro" id="IPR036138">
    <property type="entry name" value="PBP_dimer_sf"/>
</dbReference>
<dbReference type="GO" id="GO:0051301">
    <property type="term" value="P:cell division"/>
    <property type="evidence" value="ECO:0007669"/>
    <property type="project" value="UniProtKB-KW"/>
</dbReference>
<reference evidence="7 8" key="1">
    <citation type="submission" date="2017-09" db="EMBL/GenBank/DDBJ databases">
        <authorList>
            <person name="Ehlers B."/>
            <person name="Leendertz F.H."/>
        </authorList>
    </citation>
    <scope>NUCLEOTIDE SEQUENCE [LARGE SCALE GENOMIC DNA]</scope>
    <source>
        <strain evidence="7 8">CGMCC 1.05381</strain>
    </source>
</reference>
<dbReference type="InterPro" id="IPR001460">
    <property type="entry name" value="PCN-bd_Tpept"/>
</dbReference>
<feature type="transmembrane region" description="Helical" evidence="4">
    <location>
        <begin position="12"/>
        <end position="29"/>
    </location>
</feature>
<evidence type="ECO:0000256" key="3">
    <source>
        <dbReference type="ARBA" id="ARBA00023136"/>
    </source>
</evidence>
<comment type="subcellular location">
    <subcellularLocation>
        <location evidence="1">Membrane</location>
    </subcellularLocation>
</comment>
<proteinExistence type="inferred from homology"/>
<feature type="domain" description="Penicillin-binding protein transpeptidase" evidence="5">
    <location>
        <begin position="250"/>
        <end position="535"/>
    </location>
</feature>
<dbReference type="EMBL" id="OCST01000004">
    <property type="protein sequence ID" value="SOE69250.1"/>
    <property type="molecule type" value="Genomic_DNA"/>
</dbReference>
<sequence>MRTRSGRARISLAVLIVFAIVSVFVVRLVDIQVVRADEFNAASLDKRGKTITTYGVRGDIIDANGAVLADSVLRYDITASPRVALLPQNAAVSVPAQLAEIAAITKQDPAAMYAEILADPTSDFMYLVKGVTLDVFEQIDALDVSWIYPERKSARSYPNGEIAGNLVGFIGTDGPQAGLELSQDECLASDNGSVTYEKGEDGTALPGSEVVTQQSKNGGTLRLTIDRDLQFYVQQRMEQTALELGATWATAVVIRVADGHLMSVADWPTLDPNNVDDAPREALGSRAFSTPYEPGSTMKALTAASLVDSGAVSPGDGVVVPYSLEQPDGSSIHDAFYHDTVNLTLAGALVESSNVAVAQFTDRLPAPKRHDYMAAFGLGQYTEVNFNGESAGQLPDADQWFGRTNYAVQYGQGMSATSVQMASIFQTIGNKGVRMPVTLVEGCEHSDGTNTGVSTTGGRQVLSESAAGQTVAMMEQVANKSGSAPRLQIPGYRTAVKSGTAEVAVDGGYSDNNVVISYAGVAPADDPQYAVVVTAGIPDRVFSGLIAPTWRDVMAQTLTTFRVPPSTSPAPDLPVNW</sequence>
<keyword evidence="7" id="KW-0132">Cell division</keyword>
<evidence type="ECO:0000313" key="7">
    <source>
        <dbReference type="EMBL" id="SOE69250.1"/>
    </source>
</evidence>